<evidence type="ECO:0000256" key="8">
    <source>
        <dbReference type="ARBA" id="ARBA00022989"/>
    </source>
</evidence>
<keyword evidence="4" id="KW-0813">Transport</keyword>
<keyword evidence="12" id="KW-0675">Receptor</keyword>
<evidence type="ECO:0000256" key="10">
    <source>
        <dbReference type="ARBA" id="ARBA00023136"/>
    </source>
</evidence>
<keyword evidence="9" id="KW-0496">Mitochondrion</keyword>
<dbReference type="EMBL" id="JARQWQ010000021">
    <property type="protein sequence ID" value="KAK2564771.1"/>
    <property type="molecule type" value="Genomic_DNA"/>
</dbReference>
<keyword evidence="13" id="KW-1185">Reference proteome</keyword>
<comment type="caution">
    <text evidence="12">The sequence shown here is derived from an EMBL/GenBank/DDBJ whole genome shotgun (WGS) entry which is preliminary data.</text>
</comment>
<comment type="subcellular location">
    <subcellularLocation>
        <location evidence="1">Mitochondrion outer membrane</location>
        <topology evidence="1">Single-pass membrane protein</topology>
    </subcellularLocation>
</comment>
<evidence type="ECO:0000313" key="13">
    <source>
        <dbReference type="Proteomes" id="UP001249851"/>
    </source>
</evidence>
<organism evidence="12 13">
    <name type="scientific">Acropora cervicornis</name>
    <name type="common">Staghorn coral</name>
    <dbReference type="NCBI Taxonomy" id="6130"/>
    <lineage>
        <taxon>Eukaryota</taxon>
        <taxon>Metazoa</taxon>
        <taxon>Cnidaria</taxon>
        <taxon>Anthozoa</taxon>
        <taxon>Hexacorallia</taxon>
        <taxon>Scleractinia</taxon>
        <taxon>Astrocoeniina</taxon>
        <taxon>Acroporidae</taxon>
        <taxon>Acropora</taxon>
    </lineage>
</organism>
<dbReference type="Pfam" id="PF08038">
    <property type="entry name" value="Tom7"/>
    <property type="match status" value="1"/>
</dbReference>
<dbReference type="GO" id="GO:0030150">
    <property type="term" value="P:protein import into mitochondrial matrix"/>
    <property type="evidence" value="ECO:0007669"/>
    <property type="project" value="InterPro"/>
</dbReference>
<keyword evidence="8" id="KW-1133">Transmembrane helix</keyword>
<dbReference type="Proteomes" id="UP001249851">
    <property type="component" value="Unassembled WGS sequence"/>
</dbReference>
<evidence type="ECO:0000256" key="1">
    <source>
        <dbReference type="ARBA" id="ARBA00004572"/>
    </source>
</evidence>
<reference evidence="12" key="1">
    <citation type="journal article" date="2023" name="G3 (Bethesda)">
        <title>Whole genome assembly and annotation of the endangered Caribbean coral Acropora cervicornis.</title>
        <authorList>
            <person name="Selwyn J.D."/>
            <person name="Vollmer S.V."/>
        </authorList>
    </citation>
    <scope>NUCLEOTIDE SEQUENCE</scope>
    <source>
        <strain evidence="12">K2</strain>
    </source>
</reference>
<protein>
    <recommendedName>
        <fullName evidence="3">Mitochondrial import receptor subunit TOM7 homolog</fullName>
    </recommendedName>
    <alternativeName>
        <fullName evidence="11">Translocase of outer membrane 7 kDa subunit homolog</fullName>
    </alternativeName>
</protein>
<evidence type="ECO:0000313" key="12">
    <source>
        <dbReference type="EMBL" id="KAK2564771.1"/>
    </source>
</evidence>
<proteinExistence type="inferred from homology"/>
<evidence type="ECO:0000256" key="9">
    <source>
        <dbReference type="ARBA" id="ARBA00023128"/>
    </source>
</evidence>
<evidence type="ECO:0000256" key="3">
    <source>
        <dbReference type="ARBA" id="ARBA00014537"/>
    </source>
</evidence>
<dbReference type="GO" id="GO:0005742">
    <property type="term" value="C:mitochondrial outer membrane translocase complex"/>
    <property type="evidence" value="ECO:0007669"/>
    <property type="project" value="InterPro"/>
</dbReference>
<keyword evidence="5" id="KW-0812">Transmembrane</keyword>
<sequence>MPQMRPETKKRIQTLFKYSKTAFHWGFIPLIIYLGLKQGGEPGMPEPNLLSISMKAAILKSREQAKIDFLIRQSSGSENWLFLAKNSIKTKISPGILNRVEMKQL</sequence>
<dbReference type="AlphaFoldDB" id="A0AAD9QPJ6"/>
<reference evidence="12" key="2">
    <citation type="journal article" date="2023" name="Science">
        <title>Genomic signatures of disease resistance in endangered staghorn corals.</title>
        <authorList>
            <person name="Vollmer S.V."/>
            <person name="Selwyn J.D."/>
            <person name="Despard B.A."/>
            <person name="Roesel C.L."/>
        </authorList>
    </citation>
    <scope>NUCLEOTIDE SEQUENCE</scope>
    <source>
        <strain evidence="12">K2</strain>
    </source>
</reference>
<dbReference type="PANTHER" id="PTHR46722">
    <property type="entry name" value="MITOCHONDRIAL IMPORT RECEPTOR SUBUNIT TOM7 HOMOLOG"/>
    <property type="match status" value="1"/>
</dbReference>
<evidence type="ECO:0000256" key="5">
    <source>
        <dbReference type="ARBA" id="ARBA00022692"/>
    </source>
</evidence>
<evidence type="ECO:0000256" key="11">
    <source>
        <dbReference type="ARBA" id="ARBA00032786"/>
    </source>
</evidence>
<keyword evidence="7" id="KW-0653">Protein transport</keyword>
<accession>A0AAD9QPJ6</accession>
<gene>
    <name evidence="12" type="ORF">P5673_011455</name>
</gene>
<name>A0AAD9QPJ6_ACRCE</name>
<comment type="similarity">
    <text evidence="2">Belongs to the Tom7 family.</text>
</comment>
<evidence type="ECO:0000256" key="7">
    <source>
        <dbReference type="ARBA" id="ARBA00022927"/>
    </source>
</evidence>
<evidence type="ECO:0000256" key="4">
    <source>
        <dbReference type="ARBA" id="ARBA00022448"/>
    </source>
</evidence>
<dbReference type="GO" id="GO:1903955">
    <property type="term" value="P:positive regulation of protein targeting to mitochondrion"/>
    <property type="evidence" value="ECO:0007669"/>
    <property type="project" value="TreeGrafter"/>
</dbReference>
<evidence type="ECO:0000256" key="6">
    <source>
        <dbReference type="ARBA" id="ARBA00022787"/>
    </source>
</evidence>
<keyword evidence="10" id="KW-0472">Membrane</keyword>
<keyword evidence="6" id="KW-1000">Mitochondrion outer membrane</keyword>
<dbReference type="InterPro" id="IPR012621">
    <property type="entry name" value="Tom7"/>
</dbReference>
<dbReference type="PANTHER" id="PTHR46722:SF1">
    <property type="entry name" value="MITOCHONDRIAL IMPORT RECEPTOR SUBUNIT TOM7 HOMOLOG"/>
    <property type="match status" value="1"/>
</dbReference>
<evidence type="ECO:0000256" key="2">
    <source>
        <dbReference type="ARBA" id="ARBA00010917"/>
    </source>
</evidence>